<reference evidence="2" key="1">
    <citation type="submission" date="2021-06" db="EMBL/GenBank/DDBJ databases">
        <authorList>
            <person name="Kallberg Y."/>
            <person name="Tangrot J."/>
            <person name="Rosling A."/>
        </authorList>
    </citation>
    <scope>NUCLEOTIDE SEQUENCE</scope>
    <source>
        <strain evidence="2">CL551</strain>
    </source>
</reference>
<protein>
    <submittedName>
        <fullName evidence="2">14687_t:CDS:1</fullName>
    </submittedName>
</protein>
<feature type="non-terminal residue" evidence="2">
    <location>
        <position position="138"/>
    </location>
</feature>
<comment type="caution">
    <text evidence="2">The sequence shown here is derived from an EMBL/GenBank/DDBJ whole genome shotgun (WGS) entry which is preliminary data.</text>
</comment>
<sequence>FDEPNDITPANNAESFPDDRSKKQESQPVTGPDPKPSYKQADDSSSLIDLIDNEVANYPSMPPSPQSSSDSPSPGSASKPLKKPHLLKPPHRRKRNSSSHNDAINPLVEEVKKFEETPTSPQRPSGPRRKGRRNVPGN</sequence>
<feature type="compositionally biased region" description="Low complexity" evidence="1">
    <location>
        <begin position="66"/>
        <end position="79"/>
    </location>
</feature>
<proteinExistence type="predicted"/>
<organism evidence="2 3">
    <name type="scientific">Acaulospora morrowiae</name>
    <dbReference type="NCBI Taxonomy" id="94023"/>
    <lineage>
        <taxon>Eukaryota</taxon>
        <taxon>Fungi</taxon>
        <taxon>Fungi incertae sedis</taxon>
        <taxon>Mucoromycota</taxon>
        <taxon>Glomeromycotina</taxon>
        <taxon>Glomeromycetes</taxon>
        <taxon>Diversisporales</taxon>
        <taxon>Acaulosporaceae</taxon>
        <taxon>Acaulospora</taxon>
    </lineage>
</organism>
<feature type="non-terminal residue" evidence="2">
    <location>
        <position position="1"/>
    </location>
</feature>
<dbReference type="EMBL" id="CAJVPV010022578">
    <property type="protein sequence ID" value="CAG8721284.1"/>
    <property type="molecule type" value="Genomic_DNA"/>
</dbReference>
<keyword evidence="3" id="KW-1185">Reference proteome</keyword>
<evidence type="ECO:0000313" key="2">
    <source>
        <dbReference type="EMBL" id="CAG8721284.1"/>
    </source>
</evidence>
<feature type="compositionally biased region" description="Basic residues" evidence="1">
    <location>
        <begin position="126"/>
        <end position="138"/>
    </location>
</feature>
<feature type="compositionally biased region" description="Basic residues" evidence="1">
    <location>
        <begin position="80"/>
        <end position="97"/>
    </location>
</feature>
<dbReference type="Proteomes" id="UP000789342">
    <property type="component" value="Unassembled WGS sequence"/>
</dbReference>
<name>A0A9N9I589_9GLOM</name>
<dbReference type="AlphaFoldDB" id="A0A9N9I589"/>
<evidence type="ECO:0000256" key="1">
    <source>
        <dbReference type="SAM" id="MobiDB-lite"/>
    </source>
</evidence>
<accession>A0A9N9I589</accession>
<feature type="region of interest" description="Disordered" evidence="1">
    <location>
        <begin position="1"/>
        <end position="138"/>
    </location>
</feature>
<evidence type="ECO:0000313" key="3">
    <source>
        <dbReference type="Proteomes" id="UP000789342"/>
    </source>
</evidence>
<gene>
    <name evidence="2" type="ORF">AMORRO_LOCUS13355</name>
</gene>